<dbReference type="InterPro" id="IPR050401">
    <property type="entry name" value="Cyclic_nucleotide_synthase"/>
</dbReference>
<dbReference type="GO" id="GO:0004674">
    <property type="term" value="F:protein serine/threonine kinase activity"/>
    <property type="evidence" value="ECO:0007669"/>
    <property type="project" value="UniProtKB-KW"/>
</dbReference>
<evidence type="ECO:0000256" key="2">
    <source>
        <dbReference type="ARBA" id="ARBA00012202"/>
    </source>
</evidence>
<feature type="region of interest" description="Disordered" evidence="13">
    <location>
        <begin position="1352"/>
        <end position="1393"/>
    </location>
</feature>
<dbReference type="SUPFAM" id="SSF56112">
    <property type="entry name" value="Protein kinase-like (PK-like)"/>
    <property type="match status" value="1"/>
</dbReference>
<evidence type="ECO:0000256" key="8">
    <source>
        <dbReference type="ARBA" id="ARBA00023136"/>
    </source>
</evidence>
<dbReference type="InterPro" id="IPR000719">
    <property type="entry name" value="Prot_kinase_dom"/>
</dbReference>
<dbReference type="GO" id="GO:0035556">
    <property type="term" value="P:intracellular signal transduction"/>
    <property type="evidence" value="ECO:0007669"/>
    <property type="project" value="InterPro"/>
</dbReference>
<reference evidence="17" key="1">
    <citation type="submission" date="2021-01" db="EMBL/GenBank/DDBJ databases">
        <authorList>
            <person name="Corre E."/>
            <person name="Pelletier E."/>
            <person name="Niang G."/>
            <person name="Scheremetjew M."/>
            <person name="Finn R."/>
            <person name="Kale V."/>
            <person name="Holt S."/>
            <person name="Cochrane G."/>
            <person name="Meng A."/>
            <person name="Brown T."/>
            <person name="Cohen L."/>
        </authorList>
    </citation>
    <scope>NUCLEOTIDE SEQUENCE</scope>
    <source>
        <strain evidence="17">CCMP127</strain>
    </source>
</reference>
<feature type="signal peptide" evidence="14">
    <location>
        <begin position="1"/>
        <end position="24"/>
    </location>
</feature>
<comment type="subcellular location">
    <subcellularLocation>
        <location evidence="1">Membrane</location>
        <topology evidence="1">Single-pass membrane protein</topology>
    </subcellularLocation>
</comment>
<feature type="compositionally biased region" description="Basic residues" evidence="13">
    <location>
        <begin position="688"/>
        <end position="705"/>
    </location>
</feature>
<dbReference type="InterPro" id="IPR001245">
    <property type="entry name" value="Ser-Thr/Tyr_kinase_cat_dom"/>
</dbReference>
<evidence type="ECO:0000256" key="6">
    <source>
        <dbReference type="ARBA" id="ARBA00022840"/>
    </source>
</evidence>
<dbReference type="GO" id="GO:0004016">
    <property type="term" value="F:adenylate cyclase activity"/>
    <property type="evidence" value="ECO:0007669"/>
    <property type="project" value="TreeGrafter"/>
</dbReference>
<dbReference type="InterPro" id="IPR011009">
    <property type="entry name" value="Kinase-like_dom_sf"/>
</dbReference>
<feature type="repeat" description="Filamin" evidence="11">
    <location>
        <begin position="540"/>
        <end position="576"/>
    </location>
</feature>
<feature type="binding site" evidence="12">
    <location>
        <position position="685"/>
    </location>
    <ligand>
        <name>ATP</name>
        <dbReference type="ChEBI" id="CHEBI:30616"/>
    </ligand>
</feature>
<dbReference type="PANTHER" id="PTHR11920:SF335">
    <property type="entry name" value="GUANYLATE CYCLASE"/>
    <property type="match status" value="1"/>
</dbReference>
<feature type="domain" description="Guanylate cyclase" evidence="16">
    <location>
        <begin position="1124"/>
        <end position="1256"/>
    </location>
</feature>
<evidence type="ECO:0000256" key="10">
    <source>
        <dbReference type="ARBA" id="ARBA00023293"/>
    </source>
</evidence>
<dbReference type="InterPro" id="IPR013783">
    <property type="entry name" value="Ig-like_fold"/>
</dbReference>
<keyword evidence="3" id="KW-0418">Kinase</keyword>
<dbReference type="PROSITE" id="PS50011">
    <property type="entry name" value="PROTEIN_KINASE_DOM"/>
    <property type="match status" value="1"/>
</dbReference>
<feature type="chain" id="PRO_5030807362" description="guanylate cyclase" evidence="14">
    <location>
        <begin position="25"/>
        <end position="1407"/>
    </location>
</feature>
<feature type="domain" description="Protein kinase" evidence="15">
    <location>
        <begin position="658"/>
        <end position="1069"/>
    </location>
</feature>
<dbReference type="PROSITE" id="PS00107">
    <property type="entry name" value="PROTEIN_KINASE_ATP"/>
    <property type="match status" value="1"/>
</dbReference>
<keyword evidence="5 12" id="KW-0547">Nucleotide-binding</keyword>
<dbReference type="CDD" id="cd13999">
    <property type="entry name" value="STKc_MAP3K-like"/>
    <property type="match status" value="1"/>
</dbReference>
<dbReference type="InterPro" id="IPR017441">
    <property type="entry name" value="Protein_kinase_ATP_BS"/>
</dbReference>
<sequence length="1407" mass="157170">MRMQQWRLVKVALCVTALVPLTRGQEVSQPNAGPDDTTEVDATVVDTAELPVQGIADSEPTVATPMEESIEVRDNQGQLDCTTDKRTFDPRVHEKVYHIGVHAIRGFDSAYREYNKTFSEYLTATAGQRFDPPIRFEMTPVNFQGLFDSVENEEVDFVFANPGIYSCIGVEQGAQPLATVISRLEVRGHTYDLDVYGGVMFTRVDNDEVNGVSDLRDKIIGGGGISDLMGTQLQFYEMNAAGLSYVMDPKQVVFTGNQDKVVQGVIDGEFDVGFVRTDQIERSKDVYGNTIDPELFKIIEPKIFVLDNGELFPFLHSTDIYPEWPVAAMDYVPKDVAEEVQEALIALQSHAQAHEQVQAGGPWDPSRCDTTPDLAKLAWEASTNGNMAGFRTARSYFEVRTMHEAAGFMLQDEKDNWRCTRADTLYDSIKCPEEHYKLPIEEYEEKCASMGLVCKEGYDCYCRPCVKAFEVDVYELTPEMSEMHNTKHKGCEKMSLCGSVEQTKIITFHAVDNKKRENVDVEVKMHLATTTSNLMAVPIGDYTYEIQWTETNIGVGIMEIFIDGVQIPESPIRVQVEDRNCELDFPGQRRSNNAGGDCECHEGTMDISGRCVESTIIAVVISVAAVLVVAGLGVCWLRWKNHKNDQMWLVNIDELQFDDPPEVIGQGSFGVVLLGQYRGTKVALKRALRVKANSSRHSKRSRRKGSGVISNTNTSSVGMNSIGMSSVSTDEQSPNDPELASGPTSDDGGASNTGSRHSRASSKSSNSGDRSGSFHGSRHGSGGGSRSASYNPNSLGFLAEDYGRQSKLAWLFPWMKRNDYHSRFKETILGATNSTSFNSSKSWHSVLCPWFSPAVRREEEFIQEMRTLSRLRHPCITTVLGAVISRSHDPMLVMEYMEYGSLHDLLSNETMHLSGEIILQVARDVTQGLRFLHSSKPPIMHGDLKGRNILIDSRFRAKLCDFGLSTKKQSLITGTPFWLAPEYLRGQTGYTTQCDIYSVAIVLYEMYAREDPYKGEDFRDTLRKVCDRRVNKRPVIPSTCPQKMADLMKKCWSPDPFFRPQAKDLDTTLLDMNMRDCEPMSVDEQNARKERPTGDMLYDLFPKHVADQLKAGQKVEPESHDEVTIVFSDIVHFTDISKTLTPLKVSQMLDRLYLAFDKVARKNKVFKVETIGDAYMGVTNLEKKQMETHTKNAADFAIDLVKEASKILIDEEDPSRGHINIRVGFHSGAVVSNVIGSLNPRYSLFGDAISVATKMEQNSKANRVLCSEAAYKHLIEQAPEIDVRKRGKLAITGKGDMNVYWVGGDAIAHGDLHGEPVSDGRHVDFQEQAPGAKDGIDTIDDHLWRRELQGQLQRLDSGGPQEEQAPPPTKKEFSKATPAKESAPPTKNSYVKRSVKEATLFVREKHT</sequence>
<dbReference type="GO" id="GO:0001653">
    <property type="term" value="F:peptide receptor activity"/>
    <property type="evidence" value="ECO:0007669"/>
    <property type="project" value="TreeGrafter"/>
</dbReference>
<accession>A0A7S3L0D4</accession>
<dbReference type="Gene3D" id="3.30.200.20">
    <property type="entry name" value="Phosphorylase Kinase, domain 1"/>
    <property type="match status" value="1"/>
</dbReference>
<dbReference type="Gene3D" id="2.60.40.10">
    <property type="entry name" value="Immunoglobulins"/>
    <property type="match status" value="1"/>
</dbReference>
<dbReference type="Pfam" id="PF07714">
    <property type="entry name" value="PK_Tyr_Ser-Thr"/>
    <property type="match status" value="1"/>
</dbReference>
<feature type="region of interest" description="Disordered" evidence="13">
    <location>
        <begin position="688"/>
        <end position="790"/>
    </location>
</feature>
<evidence type="ECO:0000259" key="15">
    <source>
        <dbReference type="PROSITE" id="PS50011"/>
    </source>
</evidence>
<keyword evidence="6 12" id="KW-0067">ATP-binding</keyword>
<protein>
    <recommendedName>
        <fullName evidence="2">guanylate cyclase</fullName>
        <ecNumber evidence="2">4.6.1.2</ecNumber>
    </recommendedName>
</protein>
<dbReference type="SUPFAM" id="SSF53850">
    <property type="entry name" value="Periplasmic binding protein-like II"/>
    <property type="match status" value="1"/>
</dbReference>
<dbReference type="CDD" id="cd07302">
    <property type="entry name" value="CHD"/>
    <property type="match status" value="1"/>
</dbReference>
<proteinExistence type="predicted"/>
<dbReference type="Pfam" id="PF12974">
    <property type="entry name" value="Phosphonate-bd"/>
    <property type="match status" value="1"/>
</dbReference>
<dbReference type="Gene3D" id="1.10.510.10">
    <property type="entry name" value="Transferase(Phosphotransferase) domain 1"/>
    <property type="match status" value="1"/>
</dbReference>
<dbReference type="Pfam" id="PF00211">
    <property type="entry name" value="Guanylate_cyc"/>
    <property type="match status" value="1"/>
</dbReference>
<keyword evidence="8" id="KW-0472">Membrane</keyword>
<evidence type="ECO:0000256" key="3">
    <source>
        <dbReference type="ARBA" id="ARBA00022527"/>
    </source>
</evidence>
<evidence type="ECO:0000256" key="5">
    <source>
        <dbReference type="ARBA" id="ARBA00022741"/>
    </source>
</evidence>
<dbReference type="SUPFAM" id="SSF55073">
    <property type="entry name" value="Nucleotide cyclase"/>
    <property type="match status" value="1"/>
</dbReference>
<keyword evidence="14" id="KW-0732">Signal</keyword>
<gene>
    <name evidence="17" type="ORF">ACOF00016_LOCUS4873</name>
</gene>
<evidence type="ECO:0000256" key="9">
    <source>
        <dbReference type="ARBA" id="ARBA00023239"/>
    </source>
</evidence>
<dbReference type="PROSITE" id="PS00108">
    <property type="entry name" value="PROTEIN_KINASE_ST"/>
    <property type="match status" value="1"/>
</dbReference>
<dbReference type="Gene3D" id="3.40.190.10">
    <property type="entry name" value="Periplasmic binding protein-like II"/>
    <property type="match status" value="2"/>
</dbReference>
<keyword evidence="7" id="KW-1133">Transmembrane helix</keyword>
<evidence type="ECO:0000256" key="13">
    <source>
        <dbReference type="SAM" id="MobiDB-lite"/>
    </source>
</evidence>
<feature type="compositionally biased region" description="Low complexity" evidence="13">
    <location>
        <begin position="761"/>
        <end position="775"/>
    </location>
</feature>
<name>A0A7S3L0D4_9STRA</name>
<dbReference type="SMART" id="SM00044">
    <property type="entry name" value="CYCc"/>
    <property type="match status" value="1"/>
</dbReference>
<dbReference type="InterPro" id="IPR029787">
    <property type="entry name" value="Nucleotide_cyclase"/>
</dbReference>
<organism evidence="17">
    <name type="scientific">Amphora coffeiformis</name>
    <dbReference type="NCBI Taxonomy" id="265554"/>
    <lineage>
        <taxon>Eukaryota</taxon>
        <taxon>Sar</taxon>
        <taxon>Stramenopiles</taxon>
        <taxon>Ochrophyta</taxon>
        <taxon>Bacillariophyta</taxon>
        <taxon>Bacillariophyceae</taxon>
        <taxon>Bacillariophycidae</taxon>
        <taxon>Thalassiophysales</taxon>
        <taxon>Catenulaceae</taxon>
        <taxon>Amphora</taxon>
    </lineage>
</organism>
<evidence type="ECO:0000256" key="7">
    <source>
        <dbReference type="ARBA" id="ARBA00022989"/>
    </source>
</evidence>
<dbReference type="EC" id="4.6.1.2" evidence="2"/>
<feature type="compositionally biased region" description="Polar residues" evidence="13">
    <location>
        <begin position="708"/>
        <end position="735"/>
    </location>
</feature>
<evidence type="ECO:0000313" key="17">
    <source>
        <dbReference type="EMBL" id="CAE0407046.1"/>
    </source>
</evidence>
<dbReference type="GO" id="GO:0005886">
    <property type="term" value="C:plasma membrane"/>
    <property type="evidence" value="ECO:0007669"/>
    <property type="project" value="TreeGrafter"/>
</dbReference>
<keyword evidence="4" id="KW-0812">Transmembrane</keyword>
<evidence type="ECO:0000256" key="1">
    <source>
        <dbReference type="ARBA" id="ARBA00004167"/>
    </source>
</evidence>
<evidence type="ECO:0000256" key="14">
    <source>
        <dbReference type="SAM" id="SignalP"/>
    </source>
</evidence>
<dbReference type="SMART" id="SM00220">
    <property type="entry name" value="S_TKc"/>
    <property type="match status" value="1"/>
</dbReference>
<keyword evidence="3" id="KW-0723">Serine/threonine-protein kinase</keyword>
<dbReference type="InterPro" id="IPR008271">
    <property type="entry name" value="Ser/Thr_kinase_AS"/>
</dbReference>
<dbReference type="EMBL" id="HBIM01005734">
    <property type="protein sequence ID" value="CAE0407046.1"/>
    <property type="molecule type" value="Transcribed_RNA"/>
</dbReference>
<evidence type="ECO:0000256" key="11">
    <source>
        <dbReference type="PROSITE-ProRule" id="PRU00087"/>
    </source>
</evidence>
<dbReference type="InterPro" id="IPR001054">
    <property type="entry name" value="A/G_cyclase"/>
</dbReference>
<evidence type="ECO:0000256" key="4">
    <source>
        <dbReference type="ARBA" id="ARBA00022692"/>
    </source>
</evidence>
<keyword evidence="3" id="KW-0808">Transferase</keyword>
<dbReference type="GO" id="GO:0005524">
    <property type="term" value="F:ATP binding"/>
    <property type="evidence" value="ECO:0007669"/>
    <property type="project" value="UniProtKB-UniRule"/>
</dbReference>
<dbReference type="GO" id="GO:0004383">
    <property type="term" value="F:guanylate cyclase activity"/>
    <property type="evidence" value="ECO:0007669"/>
    <property type="project" value="UniProtKB-EC"/>
</dbReference>
<dbReference type="InterPro" id="IPR017868">
    <property type="entry name" value="Filamin/ABP280_repeat-like"/>
</dbReference>
<dbReference type="PROSITE" id="PS50125">
    <property type="entry name" value="GUANYLATE_CYCLASE_2"/>
    <property type="match status" value="1"/>
</dbReference>
<keyword evidence="9" id="KW-0456">Lyase</keyword>
<dbReference type="GO" id="GO:0007168">
    <property type="term" value="P:receptor guanylyl cyclase signaling pathway"/>
    <property type="evidence" value="ECO:0007669"/>
    <property type="project" value="TreeGrafter"/>
</dbReference>
<dbReference type="PROSITE" id="PS50194">
    <property type="entry name" value="FILAMIN_REPEAT"/>
    <property type="match status" value="1"/>
</dbReference>
<evidence type="ECO:0000259" key="16">
    <source>
        <dbReference type="PROSITE" id="PS50125"/>
    </source>
</evidence>
<dbReference type="Gene3D" id="3.30.70.1230">
    <property type="entry name" value="Nucleotide cyclase"/>
    <property type="match status" value="1"/>
</dbReference>
<evidence type="ECO:0000256" key="12">
    <source>
        <dbReference type="PROSITE-ProRule" id="PRU10141"/>
    </source>
</evidence>
<keyword evidence="10" id="KW-0141">cGMP biosynthesis</keyword>
<dbReference type="PANTHER" id="PTHR11920">
    <property type="entry name" value="GUANYLYL CYCLASE"/>
    <property type="match status" value="1"/>
</dbReference>